<evidence type="ECO:0000313" key="11">
    <source>
        <dbReference type="Proteomes" id="UP000078543"/>
    </source>
</evidence>
<dbReference type="PANTHER" id="PTHR21666:SF288">
    <property type="entry name" value="CELL DIVISION PROTEIN YTFB"/>
    <property type="match status" value="1"/>
</dbReference>
<dbReference type="SUPFAM" id="SSF51261">
    <property type="entry name" value="Duplicated hybrid motif"/>
    <property type="match status" value="1"/>
</dbReference>
<evidence type="ECO:0000256" key="8">
    <source>
        <dbReference type="SAM" id="MobiDB-lite"/>
    </source>
</evidence>
<gene>
    <name evidence="10" type="ORF">A6A05_00770</name>
</gene>
<dbReference type="PANTHER" id="PTHR21666">
    <property type="entry name" value="PEPTIDASE-RELATED"/>
    <property type="match status" value="1"/>
</dbReference>
<comment type="caution">
    <text evidence="10">The sequence shown here is derived from an EMBL/GenBank/DDBJ whole genome shotgun (WGS) entry which is preliminary data.</text>
</comment>
<dbReference type="OrthoDB" id="9805070at2"/>
<dbReference type="FunFam" id="2.70.70.10:FF:000006">
    <property type="entry name" value="M23 family peptidase"/>
    <property type="match status" value="1"/>
</dbReference>
<comment type="cofactor">
    <cofactor evidence="1">
        <name>Zn(2+)</name>
        <dbReference type="ChEBI" id="CHEBI:29105"/>
    </cofactor>
</comment>
<evidence type="ECO:0000256" key="3">
    <source>
        <dbReference type="ARBA" id="ARBA00022723"/>
    </source>
</evidence>
<evidence type="ECO:0000256" key="2">
    <source>
        <dbReference type="ARBA" id="ARBA00022670"/>
    </source>
</evidence>
<dbReference type="GO" id="GO:0006508">
    <property type="term" value="P:proteolysis"/>
    <property type="evidence" value="ECO:0007669"/>
    <property type="project" value="UniProtKB-KW"/>
</dbReference>
<dbReference type="GO" id="GO:0046872">
    <property type="term" value="F:metal ion binding"/>
    <property type="evidence" value="ECO:0007669"/>
    <property type="project" value="UniProtKB-KW"/>
</dbReference>
<dbReference type="Proteomes" id="UP000078543">
    <property type="component" value="Unassembled WGS sequence"/>
</dbReference>
<keyword evidence="7" id="KW-0175">Coiled coil</keyword>
<dbReference type="InterPro" id="IPR016047">
    <property type="entry name" value="M23ase_b-sheet_dom"/>
</dbReference>
<accession>A0A178MWF5</accession>
<dbReference type="AlphaFoldDB" id="A0A178MWF5"/>
<dbReference type="EMBL" id="LWQU01000104">
    <property type="protein sequence ID" value="OAN55160.1"/>
    <property type="molecule type" value="Genomic_DNA"/>
</dbReference>
<evidence type="ECO:0000256" key="4">
    <source>
        <dbReference type="ARBA" id="ARBA00022801"/>
    </source>
</evidence>
<evidence type="ECO:0000256" key="6">
    <source>
        <dbReference type="ARBA" id="ARBA00023049"/>
    </source>
</evidence>
<keyword evidence="6" id="KW-0482">Metalloprotease</keyword>
<evidence type="ECO:0000256" key="1">
    <source>
        <dbReference type="ARBA" id="ARBA00001947"/>
    </source>
</evidence>
<keyword evidence="11" id="KW-1185">Reference proteome</keyword>
<evidence type="ECO:0000256" key="7">
    <source>
        <dbReference type="SAM" id="Coils"/>
    </source>
</evidence>
<reference evidence="10 11" key="1">
    <citation type="submission" date="2016-04" db="EMBL/GenBank/DDBJ databases">
        <title>Draft genome sequence of freshwater magnetotactic bacteria Magnetospirillum marisnigri SP-1 and Magnetospirillum moscoviense BB-1.</title>
        <authorList>
            <person name="Koziaeva V."/>
            <person name="Dziuba M.V."/>
            <person name="Ivanov T.M."/>
            <person name="Kuznetsov B."/>
            <person name="Grouzdev D.S."/>
        </authorList>
    </citation>
    <scope>NUCLEOTIDE SEQUENCE [LARGE SCALE GENOMIC DNA]</scope>
    <source>
        <strain evidence="10 11">BB-1</strain>
    </source>
</reference>
<evidence type="ECO:0000313" key="10">
    <source>
        <dbReference type="EMBL" id="OAN55160.1"/>
    </source>
</evidence>
<evidence type="ECO:0000256" key="5">
    <source>
        <dbReference type="ARBA" id="ARBA00022833"/>
    </source>
</evidence>
<keyword evidence="5" id="KW-0862">Zinc</keyword>
<feature type="region of interest" description="Disordered" evidence="8">
    <location>
        <begin position="103"/>
        <end position="143"/>
    </location>
</feature>
<organism evidence="10 11">
    <name type="scientific">Magnetospirillum moscoviense</name>
    <dbReference type="NCBI Taxonomy" id="1437059"/>
    <lineage>
        <taxon>Bacteria</taxon>
        <taxon>Pseudomonadati</taxon>
        <taxon>Pseudomonadota</taxon>
        <taxon>Alphaproteobacteria</taxon>
        <taxon>Rhodospirillales</taxon>
        <taxon>Rhodospirillaceae</taxon>
        <taxon>Magnetospirillum</taxon>
    </lineage>
</organism>
<dbReference type="InterPro" id="IPR050570">
    <property type="entry name" value="Cell_wall_metabolism_enzyme"/>
</dbReference>
<name>A0A178MWF5_9PROT</name>
<dbReference type="Pfam" id="PF01551">
    <property type="entry name" value="Peptidase_M23"/>
    <property type="match status" value="1"/>
</dbReference>
<dbReference type="CDD" id="cd12797">
    <property type="entry name" value="M23_peptidase"/>
    <property type="match status" value="1"/>
</dbReference>
<keyword evidence="2" id="KW-0645">Protease</keyword>
<dbReference type="Gene3D" id="2.70.70.10">
    <property type="entry name" value="Glucose Permease (Domain IIA)"/>
    <property type="match status" value="1"/>
</dbReference>
<dbReference type="STRING" id="1437059.A6A05_00770"/>
<sequence length="377" mass="40626">MLPEWQVFVRRPDGSAEHFTVTRKRQLMLVASVAALAFWAGTATTLLTRQPDELAAKERTLEEMMASYRAAQHRLNSAERLVGDIAREVDTVHTNLKTLAESNDALAKDRPGKGAPALARGRVVPEPAYDEKGQPGANEAGAVRDQVRELEASLERLRNTSVKAIEKTSDAAGSRIAETEKQISKLGLDPARVLSQAKRSPGLGGPFIPAPAGAVEDVSMGALVERMAQWKGVKATLQRLPLAEPIRGGYEFNSGYGTRNDPLNNRSGIHEGVDLGAPIGTPVYAAGDGIITLAEPWDRYGNTVEIDHGNGISSRYAHLSRIKVKDGQKVTRSTVIGLVGNSGRSTGAHLHYEVRVNNAPKDPVKFISAGRDVPKAR</sequence>
<feature type="domain" description="M23ase beta-sheet core" evidence="9">
    <location>
        <begin position="269"/>
        <end position="363"/>
    </location>
</feature>
<proteinExistence type="predicted"/>
<protein>
    <submittedName>
        <fullName evidence="10">Peptidase M23</fullName>
    </submittedName>
</protein>
<evidence type="ECO:0000259" key="9">
    <source>
        <dbReference type="Pfam" id="PF01551"/>
    </source>
</evidence>
<keyword evidence="4" id="KW-0378">Hydrolase</keyword>
<keyword evidence="3" id="KW-0479">Metal-binding</keyword>
<dbReference type="GO" id="GO:0004222">
    <property type="term" value="F:metalloendopeptidase activity"/>
    <property type="evidence" value="ECO:0007669"/>
    <property type="project" value="TreeGrafter"/>
</dbReference>
<dbReference type="InterPro" id="IPR011055">
    <property type="entry name" value="Dup_hybrid_motif"/>
</dbReference>
<feature type="coiled-coil region" evidence="7">
    <location>
        <begin position="54"/>
        <end position="81"/>
    </location>
</feature>